<evidence type="ECO:0000256" key="2">
    <source>
        <dbReference type="ARBA" id="ARBA00022598"/>
    </source>
</evidence>
<evidence type="ECO:0000313" key="9">
    <source>
        <dbReference type="EMBL" id="AXQ92210.1"/>
    </source>
</evidence>
<evidence type="ECO:0000259" key="8">
    <source>
        <dbReference type="Pfam" id="PF01068"/>
    </source>
</evidence>
<organism evidence="9">
    <name type="scientific">Acinetobacter baumannii WM99c</name>
    <dbReference type="NCBI Taxonomy" id="945555"/>
    <lineage>
        <taxon>Bacteria</taxon>
        <taxon>Pseudomonadati</taxon>
        <taxon>Pseudomonadota</taxon>
        <taxon>Gammaproteobacteria</taxon>
        <taxon>Moraxellales</taxon>
        <taxon>Moraxellaceae</taxon>
        <taxon>Acinetobacter</taxon>
        <taxon>Acinetobacter calcoaceticus/baumannii complex</taxon>
    </lineage>
</organism>
<dbReference type="PANTHER" id="PTHR47810">
    <property type="entry name" value="DNA LIGASE"/>
    <property type="match status" value="1"/>
</dbReference>
<dbReference type="InterPro" id="IPR050326">
    <property type="entry name" value="NAD_dep_DNA_ligaseB"/>
</dbReference>
<evidence type="ECO:0000256" key="3">
    <source>
        <dbReference type="ARBA" id="ARBA00022705"/>
    </source>
</evidence>
<name>A0A385F0B0_ACIBA</name>
<gene>
    <name evidence="9" type="ORF">BSF95_05010</name>
</gene>
<evidence type="ECO:0000256" key="1">
    <source>
        <dbReference type="ARBA" id="ARBA00001968"/>
    </source>
</evidence>
<dbReference type="GO" id="GO:0006310">
    <property type="term" value="P:DNA recombination"/>
    <property type="evidence" value="ECO:0007669"/>
    <property type="project" value="InterPro"/>
</dbReference>
<feature type="domain" description="ATP-dependent DNA ligase family profile" evidence="8">
    <location>
        <begin position="155"/>
        <end position="337"/>
    </location>
</feature>
<keyword evidence="3" id="KW-0235">DNA replication</keyword>
<comment type="catalytic activity">
    <reaction evidence="6">
        <text>ATP + (deoxyribonucleotide)n-3'-hydroxyl + 5'-phospho-(deoxyribonucleotide)m = (deoxyribonucleotide)n+m + AMP + diphosphate.</text>
        <dbReference type="EC" id="6.5.1.1"/>
    </reaction>
</comment>
<dbReference type="CDD" id="cd06846">
    <property type="entry name" value="Adenylation_DNA_ligase_like"/>
    <property type="match status" value="1"/>
</dbReference>
<keyword evidence="9" id="KW-0614">Plasmid</keyword>
<feature type="compositionally biased region" description="Low complexity" evidence="7">
    <location>
        <begin position="478"/>
        <end position="500"/>
    </location>
</feature>
<comment type="cofactor">
    <cofactor evidence="1">
        <name>a divalent metal cation</name>
        <dbReference type="ChEBI" id="CHEBI:60240"/>
    </cofactor>
</comment>
<dbReference type="InterPro" id="IPR012310">
    <property type="entry name" value="DNA_ligase_ATP-dep_cent"/>
</dbReference>
<dbReference type="InterPro" id="IPR012340">
    <property type="entry name" value="NA-bd_OB-fold"/>
</dbReference>
<keyword evidence="5" id="KW-0234">DNA repair</keyword>
<sequence length="567" mass="63440">MNSDQLLEALNQIASESSKNEKLALLMDFEAEKGLFREVLRLAYDPFIVFGILPKAEDAGTGELMFDEVDTLEFLSKLNNRELTGNAAREALRSQLAQLSEKSGELLIRILRKDLRAGFSDATINKVVPDLIPVFPYQRCSLPSEVKLKAWPWKDGIYLQEKADGMFANGTNLEEKFFLSSRQGTPLPMEHFSDLTAEMNMLIKDVQYHGELLVERDGVVLPRKVGNGILNSVTKGGSFAENEKPIYMIWDFIPLSSVKSKGKFEAAYKRRIALIKSMLAKFKPKYVRLIDTHVVHSLSETYDHFFNVLMQGKEGLVIKHPEGHWRDGTSKHQVKLKLDADCELEVVSINPGKVGSKNQGRAGALHCKSACGQVIVDVAIKNEKMRDEVDANPSDWIGRIITVRSNAIMRPSNSNQNYSLYLPRMVEDCYRIDKTEADDLKRIEEQFKNAIEAAKKLAESEAVVVARAASVSSARPSTSFARSYSSSSTRAPTTTSFRSSPVKTVTKPSTIRSVKPVTTPAKPMPVSSSSTQKKSRKIGFQYDYYAFTDCIPYSSGSFQGWKCIDRD</sequence>
<dbReference type="Pfam" id="PF01068">
    <property type="entry name" value="DNA_ligase_A_M"/>
    <property type="match status" value="1"/>
</dbReference>
<keyword evidence="2" id="KW-0436">Ligase</keyword>
<dbReference type="SUPFAM" id="SSF50249">
    <property type="entry name" value="Nucleic acid-binding proteins"/>
    <property type="match status" value="1"/>
</dbReference>
<dbReference type="GO" id="GO:0003910">
    <property type="term" value="F:DNA ligase (ATP) activity"/>
    <property type="evidence" value="ECO:0007669"/>
    <property type="project" value="UniProtKB-EC"/>
</dbReference>
<dbReference type="EMBL" id="CP031744">
    <property type="protein sequence ID" value="AXQ92210.1"/>
    <property type="molecule type" value="Genomic_DNA"/>
</dbReference>
<geneLocation type="plasmid" evidence="9">
    <name>pWM99c-2</name>
</geneLocation>
<evidence type="ECO:0000256" key="5">
    <source>
        <dbReference type="ARBA" id="ARBA00023204"/>
    </source>
</evidence>
<dbReference type="AlphaFoldDB" id="A0A385F0B0"/>
<dbReference type="PANTHER" id="PTHR47810:SF1">
    <property type="entry name" value="DNA LIGASE B"/>
    <property type="match status" value="1"/>
</dbReference>
<evidence type="ECO:0000256" key="4">
    <source>
        <dbReference type="ARBA" id="ARBA00022763"/>
    </source>
</evidence>
<dbReference type="Gene3D" id="3.30.470.30">
    <property type="entry name" value="DNA ligase/mRNA capping enzyme"/>
    <property type="match status" value="1"/>
</dbReference>
<protein>
    <recommendedName>
        <fullName evidence="8">ATP-dependent DNA ligase family profile domain-containing protein</fullName>
    </recommendedName>
</protein>
<dbReference type="GO" id="GO:0006281">
    <property type="term" value="P:DNA repair"/>
    <property type="evidence" value="ECO:0007669"/>
    <property type="project" value="UniProtKB-KW"/>
</dbReference>
<keyword evidence="4" id="KW-0227">DNA damage</keyword>
<evidence type="ECO:0000256" key="7">
    <source>
        <dbReference type="SAM" id="MobiDB-lite"/>
    </source>
</evidence>
<reference evidence="9" key="1">
    <citation type="submission" date="2018-08" db="EMBL/GenBank/DDBJ databases">
        <title>Complete genome sequence of Acinetobacter baumannii strain WM99c.</title>
        <authorList>
            <person name="Nigro S.J."/>
            <person name="Wick R.R."/>
            <person name="Holt K.E."/>
            <person name="Hall R.M."/>
        </authorList>
    </citation>
    <scope>NUCLEOTIDE SEQUENCE</scope>
    <source>
        <strain evidence="9">WM99c</strain>
        <plasmid evidence="9">pWM99c-2</plasmid>
    </source>
</reference>
<dbReference type="RefSeq" id="WP_001083510.1">
    <property type="nucleotide sequence ID" value="NZ_AERY01000127.1"/>
</dbReference>
<dbReference type="GO" id="GO:0006260">
    <property type="term" value="P:DNA replication"/>
    <property type="evidence" value="ECO:0007669"/>
    <property type="project" value="UniProtKB-KW"/>
</dbReference>
<dbReference type="SUPFAM" id="SSF56091">
    <property type="entry name" value="DNA ligase/mRNA capping enzyme, catalytic domain"/>
    <property type="match status" value="1"/>
</dbReference>
<accession>A0A385F0B0</accession>
<feature type="region of interest" description="Disordered" evidence="7">
    <location>
        <begin position="478"/>
        <end position="510"/>
    </location>
</feature>
<dbReference type="GO" id="GO:0005524">
    <property type="term" value="F:ATP binding"/>
    <property type="evidence" value="ECO:0007669"/>
    <property type="project" value="InterPro"/>
</dbReference>
<proteinExistence type="predicted"/>
<evidence type="ECO:0000256" key="6">
    <source>
        <dbReference type="ARBA" id="ARBA00034003"/>
    </source>
</evidence>
<feature type="compositionally biased region" description="Polar residues" evidence="7">
    <location>
        <begin position="501"/>
        <end position="510"/>
    </location>
</feature>